<evidence type="ECO:0000256" key="3">
    <source>
        <dbReference type="ARBA" id="ARBA00009843"/>
    </source>
</evidence>
<feature type="transmembrane region" description="Helical" evidence="10">
    <location>
        <begin position="54"/>
        <end position="73"/>
    </location>
</feature>
<keyword evidence="9 10" id="KW-0472">Membrane</keyword>
<feature type="transmembrane region" description="Helical" evidence="10">
    <location>
        <begin position="334"/>
        <end position="357"/>
    </location>
</feature>
<comment type="similarity">
    <text evidence="2">Belongs to the ArsB family.</text>
</comment>
<dbReference type="EMBL" id="BLKV01000002">
    <property type="protein sequence ID" value="GFG70983.1"/>
    <property type="molecule type" value="Genomic_DNA"/>
</dbReference>
<feature type="transmembrane region" description="Helical" evidence="10">
    <location>
        <begin position="242"/>
        <end position="260"/>
    </location>
</feature>
<evidence type="ECO:0000256" key="7">
    <source>
        <dbReference type="ARBA" id="ARBA00022849"/>
    </source>
</evidence>
<evidence type="ECO:0000256" key="4">
    <source>
        <dbReference type="ARBA" id="ARBA00022448"/>
    </source>
</evidence>
<comment type="caution">
    <text evidence="12">The sequence shown here is derived from an EMBL/GenBank/DDBJ whole genome shotgun (WGS) entry which is preliminary data.</text>
</comment>
<dbReference type="GO" id="GO:0046685">
    <property type="term" value="P:response to arsenic-containing substance"/>
    <property type="evidence" value="ECO:0007669"/>
    <property type="project" value="UniProtKB-KW"/>
</dbReference>
<evidence type="ECO:0000256" key="5">
    <source>
        <dbReference type="ARBA" id="ARBA00022475"/>
    </source>
</evidence>
<evidence type="ECO:0000256" key="10">
    <source>
        <dbReference type="SAM" id="Phobius"/>
    </source>
</evidence>
<keyword evidence="4" id="KW-0813">Transport</keyword>
<feature type="transmembrane region" description="Helical" evidence="10">
    <location>
        <begin position="388"/>
        <end position="411"/>
    </location>
</feature>
<dbReference type="AlphaFoldDB" id="A0A7I9XLY4"/>
<feature type="transmembrane region" description="Helical" evidence="10">
    <location>
        <begin position="173"/>
        <end position="195"/>
    </location>
</feature>
<feature type="domain" description="Citrate transporter-like" evidence="11">
    <location>
        <begin position="30"/>
        <end position="347"/>
    </location>
</feature>
<feature type="transmembrane region" description="Helical" evidence="10">
    <location>
        <begin position="216"/>
        <end position="236"/>
    </location>
</feature>
<evidence type="ECO:0000313" key="13">
    <source>
        <dbReference type="Proteomes" id="UP000465263"/>
    </source>
</evidence>
<comment type="subcellular location">
    <subcellularLocation>
        <location evidence="1">Cell membrane</location>
        <topology evidence="1">Multi-pass membrane protein</topology>
    </subcellularLocation>
</comment>
<evidence type="ECO:0000259" key="11">
    <source>
        <dbReference type="Pfam" id="PF03600"/>
    </source>
</evidence>
<protein>
    <submittedName>
        <fullName evidence="12">Arsenic transport integral membrane protein ArsB</fullName>
    </submittedName>
</protein>
<dbReference type="PANTHER" id="PTHR43302:SF5">
    <property type="entry name" value="TRANSPORTER ARSB-RELATED"/>
    <property type="match status" value="1"/>
</dbReference>
<dbReference type="Proteomes" id="UP000465263">
    <property type="component" value="Unassembled WGS sequence"/>
</dbReference>
<proteinExistence type="inferred from homology"/>
<keyword evidence="5" id="KW-1003">Cell membrane</keyword>
<dbReference type="PANTHER" id="PTHR43302">
    <property type="entry name" value="TRANSPORTER ARSB-RELATED"/>
    <property type="match status" value="1"/>
</dbReference>
<evidence type="ECO:0000256" key="9">
    <source>
        <dbReference type="ARBA" id="ARBA00023136"/>
    </source>
</evidence>
<feature type="transmembrane region" description="Helical" evidence="10">
    <location>
        <begin position="31"/>
        <end position="47"/>
    </location>
</feature>
<feature type="transmembrane region" description="Helical" evidence="10">
    <location>
        <begin position="304"/>
        <end position="327"/>
    </location>
</feature>
<dbReference type="GO" id="GO:0005886">
    <property type="term" value="C:plasma membrane"/>
    <property type="evidence" value="ECO:0007669"/>
    <property type="project" value="UniProtKB-SubCell"/>
</dbReference>
<dbReference type="GO" id="GO:0015105">
    <property type="term" value="F:arsenite transmembrane transporter activity"/>
    <property type="evidence" value="ECO:0007669"/>
    <property type="project" value="InterPro"/>
</dbReference>
<evidence type="ECO:0000313" key="12">
    <source>
        <dbReference type="EMBL" id="GFG70983.1"/>
    </source>
</evidence>
<dbReference type="InterPro" id="IPR000802">
    <property type="entry name" value="Arsenical_pump_ArsB"/>
</dbReference>
<feature type="transmembrane region" description="Helical" evidence="10">
    <location>
        <begin position="147"/>
        <end position="167"/>
    </location>
</feature>
<sequence>MALNSILALLLLAVVLGFAVARPRGWPELFAAVPAAAILVATGAISVHDAVAEAATLLPVVAFLGAVLVLAQLCDDEGLFEAAGAAMARADVGPPQHLLRRVFVIASCLTAALSLDATVLLLTPVVLTMARRRGAPMRPHTYATAHLANSASLLLPVSNLTNLLAFHATGLSFARFTALMAAPWLAATAVIYLIFRWFFRADLRATPVHLRAGPPPPVPLFALVVLGLTLAGFLVAETFGVAPAWAAVAGATVLAGRGLALRRSTPAGILRAANVGFLVFVLALGVVVRAVVDNGLGDRMSALLPAGSGLAALLGVAAVAAVLANLVNNLPATLVLAPLVAPAGPVAVLAVLIGVNIGPNLTYAGSLSNLLWRRVLRRYGVPAGVGEYTRLGLCTVPVSLLAAVLALWAGARLVGV</sequence>
<feature type="transmembrane region" description="Helical" evidence="10">
    <location>
        <begin position="102"/>
        <end position="127"/>
    </location>
</feature>
<dbReference type="Pfam" id="PF03600">
    <property type="entry name" value="CitMHS"/>
    <property type="match status" value="1"/>
</dbReference>
<accession>A0A7I9XLY4</accession>
<comment type="similarity">
    <text evidence="3">Belongs to the CitM (TC 2.A.11) transporter family.</text>
</comment>
<keyword evidence="8 10" id="KW-1133">Transmembrane helix</keyword>
<gene>
    <name evidence="12" type="primary">arsB2</name>
    <name evidence="12" type="ORF">MSEN_27030</name>
</gene>
<reference evidence="12 13" key="1">
    <citation type="journal article" date="2019" name="Emerg. Microbes Infect.">
        <title>Comprehensive subspecies identification of 175 nontuberculous mycobacteria species based on 7547 genomic profiles.</title>
        <authorList>
            <person name="Matsumoto Y."/>
            <person name="Kinjo T."/>
            <person name="Motooka D."/>
            <person name="Nabeya D."/>
            <person name="Jung N."/>
            <person name="Uechi K."/>
            <person name="Horii T."/>
            <person name="Iida T."/>
            <person name="Fujita J."/>
            <person name="Nakamura S."/>
        </authorList>
    </citation>
    <scope>NUCLEOTIDE SEQUENCE [LARGE SCALE GENOMIC DNA]</scope>
    <source>
        <strain evidence="12 13">JCM 16017</strain>
    </source>
</reference>
<feature type="transmembrane region" description="Helical" evidence="10">
    <location>
        <begin position="272"/>
        <end position="292"/>
    </location>
</feature>
<name>A0A7I9XLY4_9MYCO</name>
<evidence type="ECO:0000256" key="2">
    <source>
        <dbReference type="ARBA" id="ARBA00006433"/>
    </source>
</evidence>
<dbReference type="InterPro" id="IPR004680">
    <property type="entry name" value="Cit_transptr-like_dom"/>
</dbReference>
<keyword evidence="13" id="KW-1185">Reference proteome</keyword>
<evidence type="ECO:0000256" key="6">
    <source>
        <dbReference type="ARBA" id="ARBA00022692"/>
    </source>
</evidence>
<dbReference type="PRINTS" id="PR00758">
    <property type="entry name" value="ARSENICPUMP"/>
</dbReference>
<evidence type="ECO:0000256" key="1">
    <source>
        <dbReference type="ARBA" id="ARBA00004651"/>
    </source>
</evidence>
<organism evidence="12 13">
    <name type="scientific">Mycolicibacter senuensis</name>
    <dbReference type="NCBI Taxonomy" id="386913"/>
    <lineage>
        <taxon>Bacteria</taxon>
        <taxon>Bacillati</taxon>
        <taxon>Actinomycetota</taxon>
        <taxon>Actinomycetes</taxon>
        <taxon>Mycobacteriales</taxon>
        <taxon>Mycobacteriaceae</taxon>
        <taxon>Mycolicibacter</taxon>
    </lineage>
</organism>
<evidence type="ECO:0000256" key="8">
    <source>
        <dbReference type="ARBA" id="ARBA00022989"/>
    </source>
</evidence>
<keyword evidence="7" id="KW-0059">Arsenical resistance</keyword>
<keyword evidence="6 10" id="KW-0812">Transmembrane</keyword>